<keyword evidence="2" id="KW-1133">Transmembrane helix</keyword>
<dbReference type="Pfam" id="PF13347">
    <property type="entry name" value="MFS_2"/>
    <property type="match status" value="1"/>
</dbReference>
<dbReference type="RefSeq" id="WP_238894590.1">
    <property type="nucleotide sequence ID" value="NZ_JAKOGG010000001.1"/>
</dbReference>
<comment type="similarity">
    <text evidence="1">Belongs to the sodium:galactoside symporter (TC 2.A.2) family.</text>
</comment>
<protein>
    <submittedName>
        <fullName evidence="3">MFS transporter</fullName>
    </submittedName>
</protein>
<feature type="transmembrane region" description="Helical" evidence="2">
    <location>
        <begin position="274"/>
        <end position="295"/>
    </location>
</feature>
<gene>
    <name evidence="3" type="ORF">L9G74_01925</name>
</gene>
<evidence type="ECO:0000313" key="3">
    <source>
        <dbReference type="EMBL" id="MCS4555188.1"/>
    </source>
</evidence>
<keyword evidence="4" id="KW-1185">Reference proteome</keyword>
<dbReference type="Proteomes" id="UP001201549">
    <property type="component" value="Unassembled WGS sequence"/>
</dbReference>
<keyword evidence="2" id="KW-0472">Membrane</keyword>
<dbReference type="InterPro" id="IPR039672">
    <property type="entry name" value="MFS_2"/>
</dbReference>
<dbReference type="PANTHER" id="PTHR11328">
    <property type="entry name" value="MAJOR FACILITATOR SUPERFAMILY DOMAIN-CONTAINING PROTEIN"/>
    <property type="match status" value="1"/>
</dbReference>
<feature type="transmembrane region" description="Helical" evidence="2">
    <location>
        <begin position="332"/>
        <end position="355"/>
    </location>
</feature>
<feature type="transmembrane region" description="Helical" evidence="2">
    <location>
        <begin position="114"/>
        <end position="136"/>
    </location>
</feature>
<evidence type="ECO:0000313" key="4">
    <source>
        <dbReference type="Proteomes" id="UP001201549"/>
    </source>
</evidence>
<feature type="transmembrane region" description="Helical" evidence="2">
    <location>
        <begin position="186"/>
        <end position="206"/>
    </location>
</feature>
<feature type="transmembrane region" description="Helical" evidence="2">
    <location>
        <begin position="50"/>
        <end position="71"/>
    </location>
</feature>
<dbReference type="EMBL" id="JAKOGG010000001">
    <property type="protein sequence ID" value="MCS4555188.1"/>
    <property type="molecule type" value="Genomic_DNA"/>
</dbReference>
<dbReference type="PANTHER" id="PTHR11328:SF24">
    <property type="entry name" value="MAJOR FACILITATOR SUPERFAMILY (MFS) PROFILE DOMAIN-CONTAINING PROTEIN"/>
    <property type="match status" value="1"/>
</dbReference>
<feature type="transmembrane region" description="Helical" evidence="2">
    <location>
        <begin position="238"/>
        <end position="262"/>
    </location>
</feature>
<feature type="transmembrane region" description="Helical" evidence="2">
    <location>
        <begin position="156"/>
        <end position="180"/>
    </location>
</feature>
<organism evidence="3 4">
    <name type="scientific">Shewanella electrica</name>
    <dbReference type="NCBI Taxonomy" id="515560"/>
    <lineage>
        <taxon>Bacteria</taxon>
        <taxon>Pseudomonadati</taxon>
        <taxon>Pseudomonadota</taxon>
        <taxon>Gammaproteobacteria</taxon>
        <taxon>Alteromonadales</taxon>
        <taxon>Shewanellaceae</taxon>
        <taxon>Shewanella</taxon>
    </lineage>
</organism>
<dbReference type="Gene3D" id="1.20.1250.20">
    <property type="entry name" value="MFS general substrate transporter like domains"/>
    <property type="match status" value="2"/>
</dbReference>
<name>A0ABT2FG52_9GAMM</name>
<feature type="transmembrane region" description="Helical" evidence="2">
    <location>
        <begin position="376"/>
        <end position="398"/>
    </location>
</feature>
<evidence type="ECO:0000256" key="2">
    <source>
        <dbReference type="SAM" id="Phobius"/>
    </source>
</evidence>
<keyword evidence="2" id="KW-0812">Transmembrane</keyword>
<sequence length="455" mass="49559">MVDRAFNGLTQQKLALGAGFFAMLFASHSVPVLAIPFYQMQLGVDPFLLSLALALPVVAGTVITPWVGYISDYWPPLAGKRRPLIIVGCLFSTLLFGCIWMVPAHWPMLWQLSYFGFFYLLFSLAAVLVSVPTTSLSYEITHDDSQRAAIMEVNTYFIKLASVLYQWLFPLASLAIFGSVVLGIKWVGWGVALLLIGGMGLLPACFCKAKTCISHITHAKPRFVASLQHLVHHQRLRLLMAICLLQLGGSVFAASMDYYLLVYFVSQGDIADGAYLKGILSSAYAIAGFASVPLVSYLRRRFGSLGALHWILVLSLIGGIAKWFLFVPGIGAWIALDSLLCTSVWTAMTTLVPILNADLSDTETQRQQHPTAGMFASIYNSATSMASILAILASGAALNFIGFDAAQGGHQTESCITAMRLILAGGTVLFGLLSLWCLRRYHVAPKGKFVVRADR</sequence>
<feature type="transmembrane region" description="Helical" evidence="2">
    <location>
        <begin position="83"/>
        <end position="102"/>
    </location>
</feature>
<feature type="transmembrane region" description="Helical" evidence="2">
    <location>
        <begin position="418"/>
        <end position="438"/>
    </location>
</feature>
<reference evidence="4" key="1">
    <citation type="submission" date="2023-07" db="EMBL/GenBank/DDBJ databases">
        <title>Shewanella mangrovi sp. nov., an acetaldehyde- degrading bacterium isolated from mangrove sediment.</title>
        <authorList>
            <person name="Liu Y."/>
        </authorList>
    </citation>
    <scope>NUCLEOTIDE SEQUENCE [LARGE SCALE GENOMIC DNA]</scope>
    <source>
        <strain evidence="4">C32</strain>
    </source>
</reference>
<dbReference type="SUPFAM" id="SSF103473">
    <property type="entry name" value="MFS general substrate transporter"/>
    <property type="match status" value="1"/>
</dbReference>
<proteinExistence type="inferred from homology"/>
<evidence type="ECO:0000256" key="1">
    <source>
        <dbReference type="ARBA" id="ARBA00009617"/>
    </source>
</evidence>
<accession>A0ABT2FG52</accession>
<comment type="caution">
    <text evidence="3">The sequence shown here is derived from an EMBL/GenBank/DDBJ whole genome shotgun (WGS) entry which is preliminary data.</text>
</comment>
<dbReference type="InterPro" id="IPR036259">
    <property type="entry name" value="MFS_trans_sf"/>
</dbReference>
<feature type="transmembrane region" description="Helical" evidence="2">
    <location>
        <begin position="307"/>
        <end position="326"/>
    </location>
</feature>